<organism evidence="3 4">
    <name type="scientific">Cryptococcus deuterogattii (strain R265)</name>
    <name type="common">Cryptococcus gattii VGII (strain R265)</name>
    <dbReference type="NCBI Taxonomy" id="294750"/>
    <lineage>
        <taxon>Eukaryota</taxon>
        <taxon>Fungi</taxon>
        <taxon>Dikarya</taxon>
        <taxon>Basidiomycota</taxon>
        <taxon>Agaricomycotina</taxon>
        <taxon>Tremellomycetes</taxon>
        <taxon>Tremellales</taxon>
        <taxon>Cryptococcaceae</taxon>
        <taxon>Cryptococcus</taxon>
        <taxon>Cryptococcus gattii species complex</taxon>
    </lineage>
</organism>
<sequence>MVRTQEQLAKSTSLEIRVHPEGRYLISGPKDEPFFWQADTAWEIFHRLDEQEVKLYLDKRAAQGFNVIFGVLFAEHGGVTLPNRQGEWPFHPKDPSADKYHPDVFRPNEKYFEYVDFVIDYAASVGIRVAIQPVWGNYVAGVYHRIEHYFDNVDAARSFGKFSGARYPFLPYLNGGDVHRYWFDDAAFNARVGKPTRAPHVKVIDYGPVFEAFAQGIIEGEATHRPDGSQPFIAFHPTASWLPDTPQPFASHLFPNAKWLTIDGIQSGHSSDREYPHLEDPSIGTLHWFKAQNSVDLVREMYATSTRDGSLRPVIDLEAHYESTHYEFKPEKDQWKASNIRQGAWQAVFAGAAGITYGVNSIWQMNNLNSKSHPPIPHNTVSAANWFDELDLPGATYVGIATRWFLSRPTYFSRIPDQSIITSDTFDRPTPENDYDGKDAKLISATRDKNGAWLAVYTPEGADFEVDLSSLQGDKLTATWFNPRTGEEKYAGSVEKGKVKVVTPSKGKDDHDWVYYVSVA</sequence>
<proteinExistence type="predicted"/>
<dbReference type="Pfam" id="PF13204">
    <property type="entry name" value="Apiosidase"/>
    <property type="match status" value="1"/>
</dbReference>
<evidence type="ECO:0000313" key="4">
    <source>
        <dbReference type="Proteomes" id="UP000029445"/>
    </source>
</evidence>
<dbReference type="Gene3D" id="3.20.20.80">
    <property type="entry name" value="Glycosidases"/>
    <property type="match status" value="1"/>
</dbReference>
<gene>
    <name evidence="3" type="ORF">CNBG_9476</name>
</gene>
<dbReference type="PANTHER" id="PTHR37836">
    <property type="entry name" value="LMO1036 PROTEIN"/>
    <property type="match status" value="1"/>
</dbReference>
<name>A0A0L6DH73_CRYD2</name>
<dbReference type="InterPro" id="IPR024749">
    <property type="entry name" value="Collagen-bd_put"/>
</dbReference>
<dbReference type="OMA" id="YLGDTAW"/>
<protein>
    <recommendedName>
        <fullName evidence="5">DUF4038 domain-containing protein</fullName>
    </recommendedName>
</protein>
<reference evidence="3 4" key="2">
    <citation type="journal article" date="2018" name="Proc. Natl. Acad. Sci.">
        <title>RNAi is a critical determinant of centromere evolution in closely related fungi.</title>
        <authorList>
            <person name="Yadav V."/>
            <person name="Sun S."/>
            <person name="Billmyre R.B."/>
            <person name="Thimmappa B.C."/>
            <person name="Shea T."/>
            <person name="Lintner R."/>
            <person name="Bakkeren G."/>
            <person name="Cuomo C.A."/>
            <person name="Heitman J."/>
            <person name="Sanyal K."/>
        </authorList>
    </citation>
    <scope>NUCLEOTIDE SEQUENCE [LARGE SCALE GENOMIC DNA]</scope>
    <source>
        <strain evidence="3 4">R265</strain>
    </source>
</reference>
<dbReference type="EMBL" id="CP025768">
    <property type="protein sequence ID" value="KNX49908.1"/>
    <property type="molecule type" value="Genomic_DNA"/>
</dbReference>
<accession>A0A0L6DH73</accession>
<dbReference type="Pfam" id="PF12904">
    <property type="entry name" value="Collagen_bind_2"/>
    <property type="match status" value="1"/>
</dbReference>
<evidence type="ECO:0000313" key="3">
    <source>
        <dbReference type="EMBL" id="KNX49908.1"/>
    </source>
</evidence>
<evidence type="ECO:0008006" key="5">
    <source>
        <dbReference type="Google" id="ProtNLM"/>
    </source>
</evidence>
<dbReference type="Proteomes" id="UP000029445">
    <property type="component" value="Chromosome 10"/>
</dbReference>
<dbReference type="RefSeq" id="XP_062886133.1">
    <property type="nucleotide sequence ID" value="XM_063030345.1"/>
</dbReference>
<dbReference type="InterPro" id="IPR025277">
    <property type="entry name" value="Apiosidase-like_cat_dom"/>
</dbReference>
<reference evidence="3 4" key="1">
    <citation type="journal article" date="2011" name="MBio">
        <title>Genome variation in Cryptococcus gattii, an emerging pathogen of immunocompetent hosts.</title>
        <authorList>
            <person name="D'Souza C.A."/>
            <person name="Kronstad J.W."/>
            <person name="Taylor G."/>
            <person name="Warren R."/>
            <person name="Yuen M."/>
            <person name="Hu G."/>
            <person name="Jung W.H."/>
            <person name="Sham A."/>
            <person name="Kidd S.E."/>
            <person name="Tangen K."/>
            <person name="Lee N."/>
            <person name="Zeilmaker T."/>
            <person name="Sawkins J."/>
            <person name="McVicker G."/>
            <person name="Shah S."/>
            <person name="Gnerre S."/>
            <person name="Griggs A."/>
            <person name="Zeng Q."/>
            <person name="Bartlett K."/>
            <person name="Li W."/>
            <person name="Wang X."/>
            <person name="Heitman J."/>
            <person name="Stajich J.E."/>
            <person name="Fraser J.A."/>
            <person name="Meyer W."/>
            <person name="Carter D."/>
            <person name="Schein J."/>
            <person name="Krzywinski M."/>
            <person name="Kwon-Chung K.J."/>
            <person name="Varma A."/>
            <person name="Wang J."/>
            <person name="Brunham R."/>
            <person name="Fyfe M."/>
            <person name="Ouellette B.F."/>
            <person name="Siddiqui A."/>
            <person name="Marra M."/>
            <person name="Jones S."/>
            <person name="Holt R."/>
            <person name="Birren B.W."/>
            <person name="Galagan J.E."/>
            <person name="Cuomo C.A."/>
        </authorList>
    </citation>
    <scope>NUCLEOTIDE SEQUENCE [LARGE SCALE GENOMIC DNA]</scope>
    <source>
        <strain evidence="3 4">R265</strain>
    </source>
</reference>
<evidence type="ECO:0000259" key="1">
    <source>
        <dbReference type="Pfam" id="PF12904"/>
    </source>
</evidence>
<evidence type="ECO:0000259" key="2">
    <source>
        <dbReference type="Pfam" id="PF13204"/>
    </source>
</evidence>
<dbReference type="STRING" id="294750.A0A0L6DH73"/>
<feature type="domain" description="Putative collagen-binding" evidence="1">
    <location>
        <begin position="415"/>
        <end position="514"/>
    </location>
</feature>
<dbReference type="PANTHER" id="PTHR37836:SF2">
    <property type="entry name" value="DUF4038 DOMAIN-CONTAINING PROTEIN"/>
    <property type="match status" value="1"/>
</dbReference>
<dbReference type="GeneID" id="88182720"/>
<dbReference type="AlphaFoldDB" id="A0A0L6DH73"/>
<dbReference type="KEGG" id="cdeu:CNBG_9476"/>
<dbReference type="VEuPathDB" id="FungiDB:CNBG_9476"/>
<feature type="domain" description="Apiosidase-like catalytic" evidence="2">
    <location>
        <begin position="21"/>
        <end position="410"/>
    </location>
</feature>
<keyword evidence="4" id="KW-1185">Reference proteome</keyword>